<keyword evidence="10" id="KW-0496">Mitochondrion</keyword>
<reference evidence="12 13" key="1">
    <citation type="submission" date="2017-06" db="EMBL/GenBank/DDBJ databases">
        <title>A platform for efficient transgenesis in Macrostomum lignano, a flatworm model organism for stem cell research.</title>
        <authorList>
            <person name="Berezikov E."/>
        </authorList>
    </citation>
    <scope>NUCLEOTIDE SEQUENCE [LARGE SCALE GENOMIC DNA]</scope>
    <source>
        <strain evidence="12">DV1</strain>
        <tissue evidence="12">Whole organism</tissue>
    </source>
</reference>
<dbReference type="PANTHER" id="PTHR15223:SF1">
    <property type="entry name" value="NADH DEHYDROGENASE [UBIQUINONE] 1 BETA SUBCOMPLEX SUBUNIT 2, MITOCHONDRIAL"/>
    <property type="match status" value="1"/>
</dbReference>
<evidence type="ECO:0008006" key="14">
    <source>
        <dbReference type="Google" id="ProtNLM"/>
    </source>
</evidence>
<feature type="non-terminal residue" evidence="12">
    <location>
        <position position="1"/>
    </location>
</feature>
<protein>
    <recommendedName>
        <fullName evidence="14">NADH dehydrogenase [ubiquinone] 1 beta subcomplex subunit 2, mitochondrial</fullName>
    </recommendedName>
</protein>
<keyword evidence="8" id="KW-0809">Transit peptide</keyword>
<evidence type="ECO:0000256" key="2">
    <source>
        <dbReference type="ARBA" id="ARBA00004443"/>
    </source>
</evidence>
<comment type="subcellular location">
    <subcellularLocation>
        <location evidence="2">Mitochondrion inner membrane</location>
        <topology evidence="2">Peripheral membrane protein</topology>
        <orientation evidence="2">Matrix side</orientation>
    </subcellularLocation>
</comment>
<keyword evidence="13" id="KW-1185">Reference proteome</keyword>
<sequence length="113" mass="12968">QHFTLAKAQFASMLALPTRLLNNGTLKSALAMTLRRRASTAKLPRGNSEELGFYYRHPGSVTRSQMLMMEGFGAFMWFYVLYHTYHYPQYVIGHPDYPNPRKWTDAELGIPPA</sequence>
<dbReference type="EMBL" id="NIVC01002970">
    <property type="protein sequence ID" value="PAA54092.1"/>
    <property type="molecule type" value="Genomic_DNA"/>
</dbReference>
<keyword evidence="7" id="KW-0999">Mitochondrion inner membrane</keyword>
<comment type="caution">
    <text evidence="12">The sequence shown here is derived from an EMBL/GenBank/DDBJ whole genome shotgun (WGS) entry which is preliminary data.</text>
</comment>
<dbReference type="AlphaFoldDB" id="A0A267E059"/>
<evidence type="ECO:0000256" key="8">
    <source>
        <dbReference type="ARBA" id="ARBA00022946"/>
    </source>
</evidence>
<comment type="subunit">
    <text evidence="4">Complex I is composed of 45 different subunits.</text>
</comment>
<keyword evidence="5" id="KW-0813">Transport</keyword>
<evidence type="ECO:0000256" key="7">
    <source>
        <dbReference type="ARBA" id="ARBA00022792"/>
    </source>
</evidence>
<evidence type="ECO:0000313" key="12">
    <source>
        <dbReference type="EMBL" id="PAA54092.1"/>
    </source>
</evidence>
<dbReference type="GO" id="GO:0032981">
    <property type="term" value="P:mitochondrial respiratory chain complex I assembly"/>
    <property type="evidence" value="ECO:0007669"/>
    <property type="project" value="TreeGrafter"/>
</dbReference>
<evidence type="ECO:0000256" key="4">
    <source>
        <dbReference type="ARBA" id="ARBA00011533"/>
    </source>
</evidence>
<dbReference type="InterPro" id="IPR026627">
    <property type="entry name" value="NDUFB2_animal"/>
</dbReference>
<keyword evidence="6" id="KW-0679">Respiratory chain</keyword>
<dbReference type="PANTHER" id="PTHR15223">
    <property type="entry name" value="NADH-UBIQUINONE OXIDOREDUCTASE AGGG SUBUNIT"/>
    <property type="match status" value="1"/>
</dbReference>
<evidence type="ECO:0000256" key="5">
    <source>
        <dbReference type="ARBA" id="ARBA00022448"/>
    </source>
</evidence>
<dbReference type="GO" id="GO:0045271">
    <property type="term" value="C:respiratory chain complex I"/>
    <property type="evidence" value="ECO:0007669"/>
    <property type="project" value="InterPro"/>
</dbReference>
<accession>A0A267E059</accession>
<dbReference type="Proteomes" id="UP000215902">
    <property type="component" value="Unassembled WGS sequence"/>
</dbReference>
<dbReference type="OrthoDB" id="6241903at2759"/>
<dbReference type="GO" id="GO:0005743">
    <property type="term" value="C:mitochondrial inner membrane"/>
    <property type="evidence" value="ECO:0007669"/>
    <property type="project" value="UniProtKB-SubCell"/>
</dbReference>
<evidence type="ECO:0000256" key="10">
    <source>
        <dbReference type="ARBA" id="ARBA00023128"/>
    </source>
</evidence>
<name>A0A267E059_9PLAT</name>
<organism evidence="12 13">
    <name type="scientific">Macrostomum lignano</name>
    <dbReference type="NCBI Taxonomy" id="282301"/>
    <lineage>
        <taxon>Eukaryota</taxon>
        <taxon>Metazoa</taxon>
        <taxon>Spiralia</taxon>
        <taxon>Lophotrochozoa</taxon>
        <taxon>Platyhelminthes</taxon>
        <taxon>Rhabditophora</taxon>
        <taxon>Macrostomorpha</taxon>
        <taxon>Macrostomida</taxon>
        <taxon>Macrostomidae</taxon>
        <taxon>Macrostomum</taxon>
    </lineage>
</organism>
<dbReference type="Pfam" id="PF14813">
    <property type="entry name" value="NADH_B2"/>
    <property type="match status" value="1"/>
</dbReference>
<evidence type="ECO:0000256" key="9">
    <source>
        <dbReference type="ARBA" id="ARBA00022982"/>
    </source>
</evidence>
<evidence type="ECO:0000256" key="3">
    <source>
        <dbReference type="ARBA" id="ARBA00005923"/>
    </source>
</evidence>
<evidence type="ECO:0000256" key="1">
    <source>
        <dbReference type="ARBA" id="ARBA00003195"/>
    </source>
</evidence>
<gene>
    <name evidence="12" type="ORF">BOX15_Mlig031936g1</name>
</gene>
<comment type="function">
    <text evidence="1">Accessory subunit of the mitochondrial membrane respiratory chain NADH dehydrogenase (Complex I), that is believed not to be involved in catalysis. Complex I functions in the transfer of electrons from NADH to the respiratory chain. The immediate electron acceptor for the enzyme is believed to be ubiquinone.</text>
</comment>
<evidence type="ECO:0000313" key="13">
    <source>
        <dbReference type="Proteomes" id="UP000215902"/>
    </source>
</evidence>
<keyword evidence="9" id="KW-0249">Electron transport</keyword>
<evidence type="ECO:0000256" key="11">
    <source>
        <dbReference type="ARBA" id="ARBA00023136"/>
    </source>
</evidence>
<keyword evidence="11" id="KW-0472">Membrane</keyword>
<evidence type="ECO:0000256" key="6">
    <source>
        <dbReference type="ARBA" id="ARBA00022660"/>
    </source>
</evidence>
<proteinExistence type="inferred from homology"/>
<dbReference type="STRING" id="282301.A0A267E059"/>
<comment type="similarity">
    <text evidence="3">Belongs to the complex I NDUFB2 subunit family.</text>
</comment>